<feature type="signal peptide" evidence="2">
    <location>
        <begin position="1"/>
        <end position="23"/>
    </location>
</feature>
<dbReference type="InterPro" id="IPR047012">
    <property type="entry name" value="ICAM_VCAM"/>
</dbReference>
<evidence type="ECO:0000313" key="5">
    <source>
        <dbReference type="Proteomes" id="UP000752171"/>
    </source>
</evidence>
<dbReference type="Gene3D" id="2.60.40.10">
    <property type="entry name" value="Immunoglobulins"/>
    <property type="match status" value="3"/>
</dbReference>
<dbReference type="Proteomes" id="UP000752171">
    <property type="component" value="Unassembled WGS sequence"/>
</dbReference>
<dbReference type="InterPro" id="IPR013783">
    <property type="entry name" value="Ig-like_fold"/>
</dbReference>
<keyword evidence="1" id="KW-0812">Transmembrane</keyword>
<evidence type="ECO:0000256" key="2">
    <source>
        <dbReference type="SAM" id="SignalP"/>
    </source>
</evidence>
<feature type="domain" description="Ig-like" evidence="3">
    <location>
        <begin position="108"/>
        <end position="192"/>
    </location>
</feature>
<organism evidence="4 5">
    <name type="scientific">Astyanax mexicanus</name>
    <name type="common">Blind cave fish</name>
    <name type="synonym">Astyanax fasciatus mexicanus</name>
    <dbReference type="NCBI Taxonomy" id="7994"/>
    <lineage>
        <taxon>Eukaryota</taxon>
        <taxon>Metazoa</taxon>
        <taxon>Chordata</taxon>
        <taxon>Craniata</taxon>
        <taxon>Vertebrata</taxon>
        <taxon>Euteleostomi</taxon>
        <taxon>Actinopterygii</taxon>
        <taxon>Neopterygii</taxon>
        <taxon>Teleostei</taxon>
        <taxon>Ostariophysi</taxon>
        <taxon>Characiformes</taxon>
        <taxon>Characoidei</taxon>
        <taxon>Acestrorhamphidae</taxon>
        <taxon>Acestrorhamphinae</taxon>
        <taxon>Astyanax</taxon>
    </lineage>
</organism>
<gene>
    <name evidence="4" type="primary">VCAM1</name>
    <name evidence="4" type="ORF">AMEX_G5716</name>
</gene>
<dbReference type="PANTHER" id="PTHR13771:SF9">
    <property type="entry name" value="INTERCELLULAR ADHESION MOLECULE 5"/>
    <property type="match status" value="1"/>
</dbReference>
<keyword evidence="2" id="KW-0732">Signal</keyword>
<feature type="transmembrane region" description="Helical" evidence="1">
    <location>
        <begin position="305"/>
        <end position="325"/>
    </location>
</feature>
<dbReference type="Pfam" id="PF13895">
    <property type="entry name" value="Ig_2"/>
    <property type="match status" value="1"/>
</dbReference>
<dbReference type="InterPro" id="IPR007110">
    <property type="entry name" value="Ig-like_dom"/>
</dbReference>
<evidence type="ECO:0000256" key="1">
    <source>
        <dbReference type="SAM" id="Phobius"/>
    </source>
</evidence>
<accession>A0A8T2ME39</accession>
<dbReference type="InterPro" id="IPR036179">
    <property type="entry name" value="Ig-like_dom_sf"/>
</dbReference>
<sequence length="335" mass="37163">MVLMDLGLRVLWTGALLSVVSVAVVITPPKVVVEYGGPTSAVCTTNLTHMGLGWEAPQGPVEAKADVQSLTWTVDNLTEWDISPYCYLTKTNHDQEIEKLQVLVYKVPDKVSLSLVQKSSGPLVEGNIIELHCRVENAAPVKDMVIDWFKGKDKVKTDQFFRDTTITPKNESRNMTIIAKRSLNGLEYRCEALLHLGPEGPQPPPTKTSETLRLNIYYVPKFLKEVEMFQQMKEEEGMVLNCTVEGNPPPSYSWTPPIEGQNTRSVVTVKTAGNYTCRASNPHGSHQKLFIISPAPIRLQDRTTFWAILGVGLVLVVVLVAGYLVKKKMSSLSVV</sequence>
<dbReference type="GO" id="GO:0005178">
    <property type="term" value="F:integrin binding"/>
    <property type="evidence" value="ECO:0007669"/>
    <property type="project" value="InterPro"/>
</dbReference>
<dbReference type="EMBL" id="JAICCE010000003">
    <property type="protein sequence ID" value="KAG9280112.1"/>
    <property type="molecule type" value="Genomic_DNA"/>
</dbReference>
<proteinExistence type="predicted"/>
<feature type="chain" id="PRO_5035734267" evidence="2">
    <location>
        <begin position="24"/>
        <end position="335"/>
    </location>
</feature>
<dbReference type="GO" id="GO:0007155">
    <property type="term" value="P:cell adhesion"/>
    <property type="evidence" value="ECO:0007669"/>
    <property type="project" value="InterPro"/>
</dbReference>
<keyword evidence="1" id="KW-1133">Transmembrane helix</keyword>
<evidence type="ECO:0000259" key="3">
    <source>
        <dbReference type="PROSITE" id="PS50835"/>
    </source>
</evidence>
<dbReference type="AlphaFoldDB" id="A0A8T2ME39"/>
<name>A0A8T2ME39_ASTMX</name>
<dbReference type="SUPFAM" id="SSF48726">
    <property type="entry name" value="Immunoglobulin"/>
    <property type="match status" value="2"/>
</dbReference>
<dbReference type="PANTHER" id="PTHR13771">
    <property type="entry name" value="INTERCELLULAR ADHESION MOLECULE"/>
    <property type="match status" value="1"/>
</dbReference>
<evidence type="ECO:0000313" key="4">
    <source>
        <dbReference type="EMBL" id="KAG9280112.1"/>
    </source>
</evidence>
<feature type="domain" description="Ig-like" evidence="3">
    <location>
        <begin position="220"/>
        <end position="293"/>
    </location>
</feature>
<keyword evidence="1" id="KW-0472">Membrane</keyword>
<reference evidence="4 5" key="1">
    <citation type="submission" date="2021-07" db="EMBL/GenBank/DDBJ databases">
        <authorList>
            <person name="Imarazene B."/>
            <person name="Zahm M."/>
            <person name="Klopp C."/>
            <person name="Cabau C."/>
            <person name="Beille S."/>
            <person name="Jouanno E."/>
            <person name="Castinel A."/>
            <person name="Lluch J."/>
            <person name="Gil L."/>
            <person name="Kuchtly C."/>
            <person name="Lopez Roques C."/>
            <person name="Donnadieu C."/>
            <person name="Parrinello H."/>
            <person name="Journot L."/>
            <person name="Du K."/>
            <person name="Schartl M."/>
            <person name="Retaux S."/>
            <person name="Guiguen Y."/>
        </authorList>
    </citation>
    <scope>NUCLEOTIDE SEQUENCE [LARGE SCALE GENOMIC DNA]</scope>
    <source>
        <strain evidence="4">Pach_M1</strain>
        <tissue evidence="4">Testis</tissue>
    </source>
</reference>
<comment type="caution">
    <text evidence="4">The sequence shown here is derived from an EMBL/GenBank/DDBJ whole genome shotgun (WGS) entry which is preliminary data.</text>
</comment>
<dbReference type="PROSITE" id="PS50835">
    <property type="entry name" value="IG_LIKE"/>
    <property type="match status" value="2"/>
</dbReference>
<protein>
    <submittedName>
        <fullName evidence="4">Cell adhesion molecule 2-like</fullName>
    </submittedName>
</protein>